<evidence type="ECO:0000259" key="1">
    <source>
        <dbReference type="PROSITE" id="PS51831"/>
    </source>
</evidence>
<evidence type="ECO:0000313" key="3">
    <source>
        <dbReference type="EMBL" id="HIX81084.1"/>
    </source>
</evidence>
<dbReference type="InterPro" id="IPR006674">
    <property type="entry name" value="HD_domain"/>
</dbReference>
<dbReference type="GO" id="GO:0009214">
    <property type="term" value="P:cyclic nucleotide catabolic process"/>
    <property type="evidence" value="ECO:0007669"/>
    <property type="project" value="TreeGrafter"/>
</dbReference>
<dbReference type="Proteomes" id="UP000886724">
    <property type="component" value="Unassembled WGS sequence"/>
</dbReference>
<dbReference type="Gene3D" id="1.10.3210.10">
    <property type="entry name" value="Hypothetical protein af1432"/>
    <property type="match status" value="1"/>
</dbReference>
<dbReference type="SUPFAM" id="SSF109604">
    <property type="entry name" value="HD-domain/PDEase-like"/>
    <property type="match status" value="1"/>
</dbReference>
<dbReference type="GO" id="GO:0004112">
    <property type="term" value="F:cyclic-nucleotide phosphodiesterase activity"/>
    <property type="evidence" value="ECO:0007669"/>
    <property type="project" value="TreeGrafter"/>
</dbReference>
<name>A0A9D1XKK5_9FIRM</name>
<accession>A0A9D1XKK5</accession>
<dbReference type="SMART" id="SM00471">
    <property type="entry name" value="HDc"/>
    <property type="match status" value="1"/>
</dbReference>
<dbReference type="EMBL" id="DXET01000088">
    <property type="protein sequence ID" value="HIX81084.1"/>
    <property type="molecule type" value="Genomic_DNA"/>
</dbReference>
<feature type="domain" description="HD-GYP" evidence="2">
    <location>
        <begin position="111"/>
        <end position="302"/>
    </location>
</feature>
<dbReference type="PROSITE" id="PS51832">
    <property type="entry name" value="HD_GYP"/>
    <property type="match status" value="1"/>
</dbReference>
<comment type="caution">
    <text evidence="3">The sequence shown here is derived from an EMBL/GenBank/DDBJ whole genome shotgun (WGS) entry which is preliminary data.</text>
</comment>
<protein>
    <submittedName>
        <fullName evidence="3">HD-GYP domain-containing protein</fullName>
    </submittedName>
</protein>
<evidence type="ECO:0000259" key="2">
    <source>
        <dbReference type="PROSITE" id="PS51832"/>
    </source>
</evidence>
<dbReference type="Pfam" id="PF13487">
    <property type="entry name" value="HD_5"/>
    <property type="match status" value="1"/>
</dbReference>
<reference evidence="3" key="2">
    <citation type="submission" date="2021-04" db="EMBL/GenBank/DDBJ databases">
        <authorList>
            <person name="Gilroy R."/>
        </authorList>
    </citation>
    <scope>NUCLEOTIDE SEQUENCE</scope>
    <source>
        <strain evidence="3">ChiGjej1B1-14440</strain>
    </source>
</reference>
<organism evidence="3 4">
    <name type="scientific">Candidatus Erysipelatoclostridium merdavium</name>
    <dbReference type="NCBI Taxonomy" id="2838566"/>
    <lineage>
        <taxon>Bacteria</taxon>
        <taxon>Bacillati</taxon>
        <taxon>Bacillota</taxon>
        <taxon>Erysipelotrichia</taxon>
        <taxon>Erysipelotrichales</taxon>
        <taxon>Erysipelotrichales incertae sedis</taxon>
    </lineage>
</organism>
<dbReference type="CDD" id="cd00077">
    <property type="entry name" value="HDc"/>
    <property type="match status" value="1"/>
</dbReference>
<sequence length="302" mass="34274">MEIKNNNIQPKKTIFNGNSFELLYSNPNLEIIKGNLKANTFDIIKPVYKSESVKNIFILTGKIAVDYYQEKPLILSNNDTLTLTNKSNNHLFKAIEDTVILVICNYQGFNQKMDQLEQLSNILTNLHQKDVKTKEHCLRVQQLTMKIADELNIHNNLLSDLFYAACFHDVGKIAIPTEILLKPGPLNDQEKEIIKKHPQISYQMIKDILSNEASQMVFQHHERIDGSGYPQGLAGDKINLGAKIIAVADAYDALVTSRPYCGSMEVNEAITILKQFESTHYDKQIINALISRLKKDNLLTSK</sequence>
<dbReference type="PANTHER" id="PTHR43155">
    <property type="entry name" value="CYCLIC DI-GMP PHOSPHODIESTERASE PA4108-RELATED"/>
    <property type="match status" value="1"/>
</dbReference>
<dbReference type="PANTHER" id="PTHR43155:SF1">
    <property type="entry name" value="3'3'-CGAMP-SPECIFIC PHOSPHODIESTERASE 1"/>
    <property type="match status" value="1"/>
</dbReference>
<evidence type="ECO:0000313" key="4">
    <source>
        <dbReference type="Proteomes" id="UP000886724"/>
    </source>
</evidence>
<dbReference type="AlphaFoldDB" id="A0A9D1XKK5"/>
<dbReference type="InterPro" id="IPR003607">
    <property type="entry name" value="HD/PDEase_dom"/>
</dbReference>
<dbReference type="InterPro" id="IPR037522">
    <property type="entry name" value="HD_GYP_dom"/>
</dbReference>
<feature type="domain" description="HD" evidence="1">
    <location>
        <begin position="133"/>
        <end position="254"/>
    </location>
</feature>
<reference evidence="3" key="1">
    <citation type="journal article" date="2021" name="PeerJ">
        <title>Extensive microbial diversity within the chicken gut microbiome revealed by metagenomics and culture.</title>
        <authorList>
            <person name="Gilroy R."/>
            <person name="Ravi A."/>
            <person name="Getino M."/>
            <person name="Pursley I."/>
            <person name="Horton D.L."/>
            <person name="Alikhan N.F."/>
            <person name="Baker D."/>
            <person name="Gharbi K."/>
            <person name="Hall N."/>
            <person name="Watson M."/>
            <person name="Adriaenssens E.M."/>
            <person name="Foster-Nyarko E."/>
            <person name="Jarju S."/>
            <person name="Secka A."/>
            <person name="Antonio M."/>
            <person name="Oren A."/>
            <person name="Chaudhuri R.R."/>
            <person name="La Ragione R."/>
            <person name="Hildebrand F."/>
            <person name="Pallen M.J."/>
        </authorList>
    </citation>
    <scope>NUCLEOTIDE SEQUENCE</scope>
    <source>
        <strain evidence="3">ChiGjej1B1-14440</strain>
    </source>
</reference>
<proteinExistence type="predicted"/>
<gene>
    <name evidence="3" type="ORF">H9980_03805</name>
</gene>
<dbReference type="PROSITE" id="PS51831">
    <property type="entry name" value="HD"/>
    <property type="match status" value="1"/>
</dbReference>